<dbReference type="SUPFAM" id="SSF58038">
    <property type="entry name" value="SNARE fusion complex"/>
    <property type="match status" value="2"/>
</dbReference>
<dbReference type="Proteomes" id="UP000275408">
    <property type="component" value="Unassembled WGS sequence"/>
</dbReference>
<dbReference type="GO" id="GO:0005484">
    <property type="term" value="F:SNAP receptor activity"/>
    <property type="evidence" value="ECO:0007669"/>
    <property type="project" value="TreeGrafter"/>
</dbReference>
<feature type="coiled-coil region" evidence="5">
    <location>
        <begin position="81"/>
        <end position="108"/>
    </location>
</feature>
<dbReference type="GO" id="GO:0016082">
    <property type="term" value="P:synaptic vesicle priming"/>
    <property type="evidence" value="ECO:0007669"/>
    <property type="project" value="TreeGrafter"/>
</dbReference>
<dbReference type="PANTHER" id="PTHR19305">
    <property type="entry name" value="SYNAPTOSOMAL ASSOCIATED PROTEIN"/>
    <property type="match status" value="1"/>
</dbReference>
<reference evidence="8 9" key="1">
    <citation type="journal article" date="2018" name="Sci. Rep.">
        <title>Comparative analysis of the Pocillopora damicornis genome highlights role of immune system in coral evolution.</title>
        <authorList>
            <person name="Cunning R."/>
            <person name="Bay R.A."/>
            <person name="Gillette P."/>
            <person name="Baker A.C."/>
            <person name="Traylor-Knowles N."/>
        </authorList>
    </citation>
    <scope>NUCLEOTIDE SEQUENCE [LARGE SCALE GENOMIC DNA]</scope>
    <source>
        <strain evidence="8">RSMAS</strain>
        <tissue evidence="8">Whole animal</tissue>
    </source>
</reference>
<dbReference type="SMART" id="SM00397">
    <property type="entry name" value="t_SNARE"/>
    <property type="match status" value="2"/>
</dbReference>
<evidence type="ECO:0000256" key="4">
    <source>
        <dbReference type="ARBA" id="ARBA00023054"/>
    </source>
</evidence>
<dbReference type="AlphaFoldDB" id="A0A3M6UZ67"/>
<feature type="compositionally biased region" description="Polar residues" evidence="6">
    <location>
        <begin position="130"/>
        <end position="141"/>
    </location>
</feature>
<feature type="domain" description="T-SNARE coiled-coil homology" evidence="7">
    <location>
        <begin position="50"/>
        <end position="112"/>
    </location>
</feature>
<feature type="domain" description="T-SNARE coiled-coil homology" evidence="7">
    <location>
        <begin position="186"/>
        <end position="248"/>
    </location>
</feature>
<dbReference type="GO" id="GO:0019905">
    <property type="term" value="F:syntaxin binding"/>
    <property type="evidence" value="ECO:0007669"/>
    <property type="project" value="TreeGrafter"/>
</dbReference>
<keyword evidence="3" id="KW-0653">Protein transport</keyword>
<comment type="caution">
    <text evidence="8">The sequence shown here is derived from an EMBL/GenBank/DDBJ whole genome shotgun (WGS) entry which is preliminary data.</text>
</comment>
<dbReference type="OMA" id="TKMSLMM"/>
<feature type="compositionally biased region" description="Basic and acidic residues" evidence="6">
    <location>
        <begin position="157"/>
        <end position="166"/>
    </location>
</feature>
<evidence type="ECO:0000313" key="9">
    <source>
        <dbReference type="Proteomes" id="UP000275408"/>
    </source>
</evidence>
<keyword evidence="4 5" id="KW-0175">Coiled coil</keyword>
<dbReference type="STRING" id="46731.A0A3M6UZ67"/>
<sequence>MTSSFQTAHNMAANGRRSEFDFNRKTNPFDDGSDDEFEKVDGDELRSQMQMARERTMESTKRSLALIEDTHDIAVKTGEELQCQGEQLNRVERNLDKIQGDMKIANRHIKSVNSIWGAIGNYFKKAPQPKENTQLPSSNTRSGLSGLEEDSSLYYPSRDHGRDSKEYGAWTGEGGQFQRSSFSSRDPYEREINANLDLMSRGIGRLKEDALILGGEIERQNEQLDGILIKTDLAHKTVEESDKKVRRILRK</sequence>
<evidence type="ECO:0000256" key="3">
    <source>
        <dbReference type="ARBA" id="ARBA00022927"/>
    </source>
</evidence>
<dbReference type="PROSITE" id="PS50192">
    <property type="entry name" value="T_SNARE"/>
    <property type="match status" value="2"/>
</dbReference>
<dbReference type="GO" id="GO:0031629">
    <property type="term" value="P:synaptic vesicle fusion to presynaptic active zone membrane"/>
    <property type="evidence" value="ECO:0007669"/>
    <property type="project" value="TreeGrafter"/>
</dbReference>
<evidence type="ECO:0000256" key="6">
    <source>
        <dbReference type="SAM" id="MobiDB-lite"/>
    </source>
</evidence>
<evidence type="ECO:0000256" key="1">
    <source>
        <dbReference type="ARBA" id="ARBA00009480"/>
    </source>
</evidence>
<evidence type="ECO:0000313" key="8">
    <source>
        <dbReference type="EMBL" id="RMX58981.1"/>
    </source>
</evidence>
<evidence type="ECO:0000256" key="5">
    <source>
        <dbReference type="SAM" id="Coils"/>
    </source>
</evidence>
<feature type="compositionally biased region" description="Basic and acidic residues" evidence="6">
    <location>
        <begin position="39"/>
        <end position="61"/>
    </location>
</feature>
<evidence type="ECO:0000259" key="7">
    <source>
        <dbReference type="PROSITE" id="PS50192"/>
    </source>
</evidence>
<name>A0A3M6UZ67_POCDA</name>
<accession>A0A3M6UZ67</accession>
<keyword evidence="9" id="KW-1185">Reference proteome</keyword>
<dbReference type="GO" id="GO:0015031">
    <property type="term" value="P:protein transport"/>
    <property type="evidence" value="ECO:0007669"/>
    <property type="project" value="UniProtKB-KW"/>
</dbReference>
<dbReference type="PANTHER" id="PTHR19305:SF9">
    <property type="entry name" value="SYNAPTOSOMAL-ASSOCIATED PROTEIN 29"/>
    <property type="match status" value="1"/>
</dbReference>
<dbReference type="Gene3D" id="1.20.5.110">
    <property type="match status" value="2"/>
</dbReference>
<dbReference type="OrthoDB" id="18679at2759"/>
<evidence type="ECO:0000256" key="2">
    <source>
        <dbReference type="ARBA" id="ARBA00022448"/>
    </source>
</evidence>
<dbReference type="GO" id="GO:0098793">
    <property type="term" value="C:presynapse"/>
    <property type="evidence" value="ECO:0007669"/>
    <property type="project" value="GOC"/>
</dbReference>
<dbReference type="EMBL" id="RCHS01000411">
    <property type="protein sequence ID" value="RMX58981.1"/>
    <property type="molecule type" value="Genomic_DNA"/>
</dbReference>
<comment type="similarity">
    <text evidence="1">Belongs to the SNAP-25 family.</text>
</comment>
<feature type="region of interest" description="Disordered" evidence="6">
    <location>
        <begin position="127"/>
        <end position="185"/>
    </location>
</feature>
<dbReference type="GO" id="GO:0005886">
    <property type="term" value="C:plasma membrane"/>
    <property type="evidence" value="ECO:0007669"/>
    <property type="project" value="TreeGrafter"/>
</dbReference>
<dbReference type="GO" id="GO:0031201">
    <property type="term" value="C:SNARE complex"/>
    <property type="evidence" value="ECO:0007669"/>
    <property type="project" value="TreeGrafter"/>
</dbReference>
<proteinExistence type="inferred from homology"/>
<dbReference type="FunFam" id="1.20.5.110:FF:000041">
    <property type="entry name" value="Synaptosomal-associated protein 29"/>
    <property type="match status" value="1"/>
</dbReference>
<protein>
    <recommendedName>
        <fullName evidence="7">t-SNARE coiled-coil homology domain-containing protein</fullName>
    </recommendedName>
</protein>
<feature type="region of interest" description="Disordered" evidence="6">
    <location>
        <begin position="1"/>
        <end position="61"/>
    </location>
</feature>
<gene>
    <name evidence="8" type="ORF">pdam_00021833</name>
</gene>
<dbReference type="CDD" id="cd15856">
    <property type="entry name" value="SNARE_SNAP29C"/>
    <property type="match status" value="1"/>
</dbReference>
<keyword evidence="2" id="KW-0813">Transport</keyword>
<dbReference type="InterPro" id="IPR000727">
    <property type="entry name" value="T_SNARE_dom"/>
</dbReference>
<feature type="compositionally biased region" description="Basic and acidic residues" evidence="6">
    <location>
        <begin position="16"/>
        <end position="28"/>
    </location>
</feature>
<organism evidence="8 9">
    <name type="scientific">Pocillopora damicornis</name>
    <name type="common">Cauliflower coral</name>
    <name type="synonym">Millepora damicornis</name>
    <dbReference type="NCBI Taxonomy" id="46731"/>
    <lineage>
        <taxon>Eukaryota</taxon>
        <taxon>Metazoa</taxon>
        <taxon>Cnidaria</taxon>
        <taxon>Anthozoa</taxon>
        <taxon>Hexacorallia</taxon>
        <taxon>Scleractinia</taxon>
        <taxon>Astrocoeniina</taxon>
        <taxon>Pocilloporidae</taxon>
        <taxon>Pocillopora</taxon>
    </lineage>
</organism>